<organism evidence="2 3">
    <name type="scientific">Allocatelliglobosispora scoriae</name>
    <dbReference type="NCBI Taxonomy" id="643052"/>
    <lineage>
        <taxon>Bacteria</taxon>
        <taxon>Bacillati</taxon>
        <taxon>Actinomycetota</taxon>
        <taxon>Actinomycetes</taxon>
        <taxon>Micromonosporales</taxon>
        <taxon>Micromonosporaceae</taxon>
        <taxon>Allocatelliglobosispora</taxon>
    </lineage>
</organism>
<evidence type="ECO:0000313" key="2">
    <source>
        <dbReference type="EMBL" id="MBB5867199.1"/>
    </source>
</evidence>
<feature type="domain" description="VOC" evidence="1">
    <location>
        <begin position="4"/>
        <end position="124"/>
    </location>
</feature>
<dbReference type="PANTHER" id="PTHR33993:SF2">
    <property type="entry name" value="VOC DOMAIN-CONTAINING PROTEIN"/>
    <property type="match status" value="1"/>
</dbReference>
<proteinExistence type="predicted"/>
<dbReference type="PROSITE" id="PS51819">
    <property type="entry name" value="VOC"/>
    <property type="match status" value="1"/>
</dbReference>
<dbReference type="Pfam" id="PF22677">
    <property type="entry name" value="Ble-like_N"/>
    <property type="match status" value="1"/>
</dbReference>
<keyword evidence="3" id="KW-1185">Reference proteome</keyword>
<dbReference type="InterPro" id="IPR052164">
    <property type="entry name" value="Anthracycline_SecMetBiosynth"/>
</dbReference>
<dbReference type="EMBL" id="JACHMN010000001">
    <property type="protein sequence ID" value="MBB5867199.1"/>
    <property type="molecule type" value="Genomic_DNA"/>
</dbReference>
<name>A0A841BJ52_9ACTN</name>
<keyword evidence="2" id="KW-0456">Lyase</keyword>
<dbReference type="SUPFAM" id="SSF54593">
    <property type="entry name" value="Glyoxalase/Bleomycin resistance protein/Dihydroxybiphenyl dioxygenase"/>
    <property type="match status" value="1"/>
</dbReference>
<evidence type="ECO:0000259" key="1">
    <source>
        <dbReference type="PROSITE" id="PS51819"/>
    </source>
</evidence>
<sequence>MTGRVVHFEIPADDLARAQDFYREAFGWNIVSMPELQYTMVSTTPIDEQGMPTEPGAINGGMLARQSPITNPVITIDVEDMDAAIDKLERAGGTLVRKPQAVGTMGIAAYFTDPEGNTLGLWQTTSS</sequence>
<dbReference type="RefSeq" id="WP_184831647.1">
    <property type="nucleotide sequence ID" value="NZ_JACHMN010000001.1"/>
</dbReference>
<dbReference type="CDD" id="cd07247">
    <property type="entry name" value="SgaA_N_like"/>
    <property type="match status" value="1"/>
</dbReference>
<dbReference type="PANTHER" id="PTHR33993">
    <property type="entry name" value="GLYOXALASE-RELATED"/>
    <property type="match status" value="1"/>
</dbReference>
<dbReference type="Proteomes" id="UP000587527">
    <property type="component" value="Unassembled WGS sequence"/>
</dbReference>
<dbReference type="InterPro" id="IPR053863">
    <property type="entry name" value="Glyoxy/Ble-like_N"/>
</dbReference>
<dbReference type="AlphaFoldDB" id="A0A841BJ52"/>
<dbReference type="GO" id="GO:0016829">
    <property type="term" value="F:lyase activity"/>
    <property type="evidence" value="ECO:0007669"/>
    <property type="project" value="UniProtKB-KW"/>
</dbReference>
<evidence type="ECO:0000313" key="3">
    <source>
        <dbReference type="Proteomes" id="UP000587527"/>
    </source>
</evidence>
<accession>A0A841BJ52</accession>
<dbReference type="InterPro" id="IPR037523">
    <property type="entry name" value="VOC_core"/>
</dbReference>
<dbReference type="Gene3D" id="3.10.180.10">
    <property type="entry name" value="2,3-Dihydroxybiphenyl 1,2-Dioxygenase, domain 1"/>
    <property type="match status" value="1"/>
</dbReference>
<gene>
    <name evidence="2" type="ORF">F4553_000578</name>
</gene>
<protein>
    <submittedName>
        <fullName evidence="2">Putative enzyme related to lactoylglutathione lyase</fullName>
    </submittedName>
</protein>
<reference evidence="2 3" key="1">
    <citation type="submission" date="2020-08" db="EMBL/GenBank/DDBJ databases">
        <title>Sequencing the genomes of 1000 actinobacteria strains.</title>
        <authorList>
            <person name="Klenk H.-P."/>
        </authorList>
    </citation>
    <scope>NUCLEOTIDE SEQUENCE [LARGE SCALE GENOMIC DNA]</scope>
    <source>
        <strain evidence="2 3">DSM 45362</strain>
    </source>
</reference>
<dbReference type="InterPro" id="IPR029068">
    <property type="entry name" value="Glyas_Bleomycin-R_OHBP_Dase"/>
</dbReference>
<comment type="caution">
    <text evidence="2">The sequence shown here is derived from an EMBL/GenBank/DDBJ whole genome shotgun (WGS) entry which is preliminary data.</text>
</comment>